<dbReference type="InterPro" id="IPR027417">
    <property type="entry name" value="P-loop_NTPase"/>
</dbReference>
<dbReference type="InterPro" id="IPR001482">
    <property type="entry name" value="T2SS/T4SS_dom"/>
</dbReference>
<dbReference type="InterPro" id="IPR003593">
    <property type="entry name" value="AAA+_ATPase"/>
</dbReference>
<dbReference type="InterPro" id="IPR050921">
    <property type="entry name" value="T4SS_GSP_E_ATPase"/>
</dbReference>
<dbReference type="Gene3D" id="3.30.450.90">
    <property type="match status" value="1"/>
</dbReference>
<dbReference type="GO" id="GO:0016887">
    <property type="term" value="F:ATP hydrolysis activity"/>
    <property type="evidence" value="ECO:0007669"/>
    <property type="project" value="InterPro"/>
</dbReference>
<evidence type="ECO:0000256" key="1">
    <source>
        <dbReference type="ARBA" id="ARBA00006611"/>
    </source>
</evidence>
<comment type="similarity">
    <text evidence="1">Belongs to the GSP E family.</text>
</comment>
<dbReference type="PROSITE" id="PS00662">
    <property type="entry name" value="T2SP_E"/>
    <property type="match status" value="1"/>
</dbReference>
<dbReference type="RefSeq" id="WP_186919346.1">
    <property type="nucleotide sequence ID" value="NZ_JACOPQ010000008.1"/>
</dbReference>
<feature type="domain" description="Bacterial type II secretion system protein E" evidence="2">
    <location>
        <begin position="195"/>
        <end position="209"/>
    </location>
</feature>
<dbReference type="Gene3D" id="3.40.50.300">
    <property type="entry name" value="P-loop containing nucleotide triphosphate hydrolases"/>
    <property type="match status" value="1"/>
</dbReference>
<dbReference type="NCBIfam" id="TIGR01420">
    <property type="entry name" value="pilT_fam"/>
    <property type="match status" value="1"/>
</dbReference>
<sequence>MSEYTVDALIAAAAERGASDLHLVCSLPPQLRVDGTLSALEGAAPLTHEDCEAYADALSCGCAEAIRGCGELDLARTVGGVRVRINLFRQQGHVSAAVRLLSDRIPRLDRLGLPPAVTGLTGLRRGIVLVTGETGSGKSTTLAALLDDINHRRGGHIVTLEDPIEYLYTPDKAVINQREVGRDTASYADGLRAALREDPDVVLIGEMRDLDTIETALAAAETGHLVFATLHTGSAADSVDRITSVFPQGRQQQIRMQLSMTLQAVLSQQLLPRADGAGRALACEVLMVNSAVRNLIREGKTPQIANTLATSARDGSLTMDNAILKLYQSRTISAATARAWARDPEYLKKTIPG</sequence>
<proteinExistence type="inferred from homology"/>
<keyword evidence="4" id="KW-1185">Reference proteome</keyword>
<dbReference type="PANTHER" id="PTHR30486">
    <property type="entry name" value="TWITCHING MOTILITY PROTEIN PILT"/>
    <property type="match status" value="1"/>
</dbReference>
<dbReference type="AlphaFoldDB" id="A0A8J6JLN2"/>
<reference evidence="3" key="1">
    <citation type="submission" date="2020-08" db="EMBL/GenBank/DDBJ databases">
        <title>Genome public.</title>
        <authorList>
            <person name="Liu C."/>
            <person name="Sun Q."/>
        </authorList>
    </citation>
    <scope>NUCLEOTIDE SEQUENCE</scope>
    <source>
        <strain evidence="3">NSJ-52</strain>
    </source>
</reference>
<dbReference type="GO" id="GO:0005524">
    <property type="term" value="F:ATP binding"/>
    <property type="evidence" value="ECO:0007669"/>
    <property type="project" value="InterPro"/>
</dbReference>
<accession>A0A8J6JLN2</accession>
<comment type="caution">
    <text evidence="3">The sequence shown here is derived from an EMBL/GenBank/DDBJ whole genome shotgun (WGS) entry which is preliminary data.</text>
</comment>
<protein>
    <submittedName>
        <fullName evidence="3">PilT/PilU family type 4a pilus ATPase</fullName>
    </submittedName>
</protein>
<dbReference type="Proteomes" id="UP000607645">
    <property type="component" value="Unassembled WGS sequence"/>
</dbReference>
<dbReference type="PANTHER" id="PTHR30486:SF16">
    <property type="entry name" value="TWITCHING MOTILITY PROTEIN PILT"/>
    <property type="match status" value="1"/>
</dbReference>
<organism evidence="3 4">
    <name type="scientific">Lawsonibacter faecis</name>
    <dbReference type="NCBI Taxonomy" id="2763052"/>
    <lineage>
        <taxon>Bacteria</taxon>
        <taxon>Bacillati</taxon>
        <taxon>Bacillota</taxon>
        <taxon>Clostridia</taxon>
        <taxon>Eubacteriales</taxon>
        <taxon>Oscillospiraceae</taxon>
        <taxon>Lawsonibacter</taxon>
    </lineage>
</organism>
<dbReference type="InterPro" id="IPR006321">
    <property type="entry name" value="PilT/PilU"/>
</dbReference>
<evidence type="ECO:0000313" key="4">
    <source>
        <dbReference type="Proteomes" id="UP000607645"/>
    </source>
</evidence>
<evidence type="ECO:0000259" key="2">
    <source>
        <dbReference type="PROSITE" id="PS00662"/>
    </source>
</evidence>
<evidence type="ECO:0000313" key="3">
    <source>
        <dbReference type="EMBL" id="MBC5737532.1"/>
    </source>
</evidence>
<gene>
    <name evidence="3" type="ORF">H8S62_11000</name>
</gene>
<dbReference type="EMBL" id="JACOPQ010000008">
    <property type="protein sequence ID" value="MBC5737532.1"/>
    <property type="molecule type" value="Genomic_DNA"/>
</dbReference>
<dbReference type="Pfam" id="PF00437">
    <property type="entry name" value="T2SSE"/>
    <property type="match status" value="1"/>
</dbReference>
<dbReference type="SMART" id="SM00382">
    <property type="entry name" value="AAA"/>
    <property type="match status" value="1"/>
</dbReference>
<name>A0A8J6JLN2_9FIRM</name>
<dbReference type="SUPFAM" id="SSF52540">
    <property type="entry name" value="P-loop containing nucleoside triphosphate hydrolases"/>
    <property type="match status" value="1"/>
</dbReference>
<dbReference type="CDD" id="cd01131">
    <property type="entry name" value="PilT"/>
    <property type="match status" value="1"/>
</dbReference>